<comment type="caution">
    <text evidence="2">The sequence shown here is derived from an EMBL/GenBank/DDBJ whole genome shotgun (WGS) entry which is preliminary data.</text>
</comment>
<sequence length="367" mass="42099">MKHTLLILLVCLTFAGFSQTTKVVITDIKPAYQGNKFPVVKSPEHPKIAEKINTFLQMKYLDHVPGIFKKHPFENVMYEPDAKRSYVFFFEWRRLKTPNNLLSIEIYGESTGAYPEAFTAYENFDLQTGDPILLNNIFNESGALSMEKILNQRIKKEITDYVVEIKATIKENKKSTQDDTDQLDMYNECLDGIENNNMEYYSFYLEKDSITFVRGRCSNHALMAIDELGTFYERFSIKQLSGYLSSSGKKIINGSTEDKLADTPAGKLFKGFINKKYAITMLIEKIYPDGSLSAKYWYDKYKQPIELSGNFKNGRLKLSEEELHETTVPAVSVKAEISANWINNKSILGTWKNIHTNQVSTLELSTY</sequence>
<gene>
    <name evidence="2" type="ORF">CLV32_2113</name>
</gene>
<name>A0A4R6IMA6_9SPHI</name>
<feature type="chain" id="PRO_5020644583" description="MORN repeat protein" evidence="1">
    <location>
        <begin position="21"/>
        <end position="367"/>
    </location>
</feature>
<accession>A0A4R6IMA6</accession>
<proteinExistence type="predicted"/>
<dbReference type="Proteomes" id="UP000295499">
    <property type="component" value="Unassembled WGS sequence"/>
</dbReference>
<dbReference type="EMBL" id="SNWM01000002">
    <property type="protein sequence ID" value="TDO23126.1"/>
    <property type="molecule type" value="Genomic_DNA"/>
</dbReference>
<dbReference type="OrthoDB" id="9127154at2"/>
<evidence type="ECO:0000256" key="1">
    <source>
        <dbReference type="SAM" id="SignalP"/>
    </source>
</evidence>
<dbReference type="AlphaFoldDB" id="A0A4R6IMA6"/>
<dbReference type="RefSeq" id="WP_133555050.1">
    <property type="nucleotide sequence ID" value="NZ_SNWM01000002.1"/>
</dbReference>
<evidence type="ECO:0008006" key="4">
    <source>
        <dbReference type="Google" id="ProtNLM"/>
    </source>
</evidence>
<protein>
    <recommendedName>
        <fullName evidence="4">MORN repeat protein</fullName>
    </recommendedName>
</protein>
<organism evidence="2 3">
    <name type="scientific">Pedobacter duraquae</name>
    <dbReference type="NCBI Taxonomy" id="425511"/>
    <lineage>
        <taxon>Bacteria</taxon>
        <taxon>Pseudomonadati</taxon>
        <taxon>Bacteroidota</taxon>
        <taxon>Sphingobacteriia</taxon>
        <taxon>Sphingobacteriales</taxon>
        <taxon>Sphingobacteriaceae</taxon>
        <taxon>Pedobacter</taxon>
    </lineage>
</organism>
<evidence type="ECO:0000313" key="3">
    <source>
        <dbReference type="Proteomes" id="UP000295499"/>
    </source>
</evidence>
<feature type="signal peptide" evidence="1">
    <location>
        <begin position="1"/>
        <end position="20"/>
    </location>
</feature>
<keyword evidence="1" id="KW-0732">Signal</keyword>
<keyword evidence="3" id="KW-1185">Reference proteome</keyword>
<evidence type="ECO:0000313" key="2">
    <source>
        <dbReference type="EMBL" id="TDO23126.1"/>
    </source>
</evidence>
<reference evidence="2 3" key="1">
    <citation type="submission" date="2019-03" db="EMBL/GenBank/DDBJ databases">
        <title>Genomic Encyclopedia of Archaeal and Bacterial Type Strains, Phase II (KMG-II): from individual species to whole genera.</title>
        <authorList>
            <person name="Goeker M."/>
        </authorList>
    </citation>
    <scope>NUCLEOTIDE SEQUENCE [LARGE SCALE GENOMIC DNA]</scope>
    <source>
        <strain evidence="2 3">DSM 19034</strain>
    </source>
</reference>